<keyword evidence="1" id="KW-0175">Coiled coil</keyword>
<evidence type="ECO:0000313" key="5">
    <source>
        <dbReference type="EMBL" id="KAJ5461051.1"/>
    </source>
</evidence>
<name>A0AAD6CDX6_9EURO</name>
<sequence>MADPLSVAASLVALATLAFQSSISLYQLVDSFKSSKRVIRELREELEALAHTLEDLQKVAVENETTLAALKLPLLRCAKICRDFESVVRRVFPKMDQQGRAFRDWAKLNYLGNDITDVKNSLAGYKLTICIALGGATFQKAAVTTNVLEEYKQIISNAVSDIHEHLHEIDERTKDLQISGKSGPSKQITLLNEMKEEKESLQQCLDICSKVSSFIRDTENSLQQNSSADGKEELGLHGMTLHACSRTKTRGILTEFQGRIANNSSELKNRLRELDDKISILTQDKSDDQGENMKYIRDARDERASLVQCLGICADASKMADAARTNELEDIVSDDNSRQIIVSTIGDLVSARHIVTGSGSLQCIGQMSDETIQHLSWKGNQFESEKPDSEQHPDLADEFISLGDELDSPVDRTTIWSSTDNMLPWEAQATRRRDADQKFSETLTRIRAQPGFHSFLLPPTLDELKAAANPDPIIVINLSSYRCDAFLIEHTRISVLELPDLKMEEVQERTQCLRLSSLAAASDTKSLLEWLWDAVSCPILGALGFDGTASDNNWPRVWWIPTGVLSQLPVHAAGYHRRESSETVLDRVMSSYASSIKSLIYGRRHHIRQPKGPLSDHALLVAMHKTPGLSQNHVLPYAEKEVDMLNDLCPSLQLKPVKTARRKDDVLIHLQGCRIFHFAGHGQLDPTEPSQSRLLLEDWTTNPLTVGDFRDYKLQDNPPFLGYLSACSTGANTADSLAGEGIHLVSAFQLAGFRHVVGTLWEVSDKHCVDVARVLYETLRGEGMTDVAVCRGLHRAIREVRGGHIETGQARKAFHLDLGAPEKVFLNSYWIPYVHFGV</sequence>
<comment type="caution">
    <text evidence="5">The sequence shown here is derived from an EMBL/GenBank/DDBJ whole genome shotgun (WGS) entry which is preliminary data.</text>
</comment>
<evidence type="ECO:0008006" key="7">
    <source>
        <dbReference type="Google" id="ProtNLM"/>
    </source>
</evidence>
<accession>A0AAD6CDX6</accession>
<gene>
    <name evidence="5" type="ORF">N7458_002603</name>
</gene>
<organism evidence="5 6">
    <name type="scientific">Penicillium daleae</name>
    <dbReference type="NCBI Taxonomy" id="63821"/>
    <lineage>
        <taxon>Eukaryota</taxon>
        <taxon>Fungi</taxon>
        <taxon>Dikarya</taxon>
        <taxon>Ascomycota</taxon>
        <taxon>Pezizomycotina</taxon>
        <taxon>Eurotiomycetes</taxon>
        <taxon>Eurotiomycetidae</taxon>
        <taxon>Eurotiales</taxon>
        <taxon>Aspergillaceae</taxon>
        <taxon>Penicillium</taxon>
    </lineage>
</organism>
<evidence type="ECO:0000256" key="1">
    <source>
        <dbReference type="SAM" id="Coils"/>
    </source>
</evidence>
<evidence type="ECO:0000313" key="6">
    <source>
        <dbReference type="Proteomes" id="UP001213681"/>
    </source>
</evidence>
<feature type="domain" description="Azaphilone pigments biosynthesis cluster protein L N-terminal" evidence="4">
    <location>
        <begin position="2"/>
        <end position="208"/>
    </location>
</feature>
<feature type="domain" description="CHAT" evidence="3">
    <location>
        <begin position="527"/>
        <end position="797"/>
    </location>
</feature>
<dbReference type="Pfam" id="PF17111">
    <property type="entry name" value="PigL_N"/>
    <property type="match status" value="2"/>
</dbReference>
<reference evidence="5" key="2">
    <citation type="journal article" date="2023" name="IMA Fungus">
        <title>Comparative genomic study of the Penicillium genus elucidates a diverse pangenome and 15 lateral gene transfer events.</title>
        <authorList>
            <person name="Petersen C."/>
            <person name="Sorensen T."/>
            <person name="Nielsen M.R."/>
            <person name="Sondergaard T.E."/>
            <person name="Sorensen J.L."/>
            <person name="Fitzpatrick D.A."/>
            <person name="Frisvad J.C."/>
            <person name="Nielsen K.L."/>
        </authorList>
    </citation>
    <scope>NUCLEOTIDE SEQUENCE</scope>
    <source>
        <strain evidence="5">IBT 16125</strain>
    </source>
</reference>
<feature type="coiled-coil region" evidence="1">
    <location>
        <begin position="32"/>
        <end position="59"/>
    </location>
</feature>
<protein>
    <recommendedName>
        <fullName evidence="7">CHAT domain-containing protein</fullName>
    </recommendedName>
</protein>
<evidence type="ECO:0000256" key="2">
    <source>
        <dbReference type="SAM" id="SignalP"/>
    </source>
</evidence>
<proteinExistence type="predicted"/>
<dbReference type="GeneID" id="81596229"/>
<dbReference type="RefSeq" id="XP_056770093.1">
    <property type="nucleotide sequence ID" value="XM_056905986.1"/>
</dbReference>
<evidence type="ECO:0000259" key="3">
    <source>
        <dbReference type="Pfam" id="PF12770"/>
    </source>
</evidence>
<reference evidence="5" key="1">
    <citation type="submission" date="2022-12" db="EMBL/GenBank/DDBJ databases">
        <authorList>
            <person name="Petersen C."/>
        </authorList>
    </citation>
    <scope>NUCLEOTIDE SEQUENCE</scope>
    <source>
        <strain evidence="5">IBT 16125</strain>
    </source>
</reference>
<dbReference type="InterPro" id="IPR024983">
    <property type="entry name" value="CHAT_dom"/>
</dbReference>
<feature type="signal peptide" evidence="2">
    <location>
        <begin position="1"/>
        <end position="20"/>
    </location>
</feature>
<feature type="chain" id="PRO_5041968027" description="CHAT domain-containing protein" evidence="2">
    <location>
        <begin position="21"/>
        <end position="838"/>
    </location>
</feature>
<dbReference type="EMBL" id="JAPVEA010000002">
    <property type="protein sequence ID" value="KAJ5461051.1"/>
    <property type="molecule type" value="Genomic_DNA"/>
</dbReference>
<keyword evidence="6" id="KW-1185">Reference proteome</keyword>
<keyword evidence="2" id="KW-0732">Signal</keyword>
<dbReference type="Pfam" id="PF12770">
    <property type="entry name" value="CHAT"/>
    <property type="match status" value="1"/>
</dbReference>
<feature type="domain" description="Azaphilone pigments biosynthesis cluster protein L N-terminal" evidence="4">
    <location>
        <begin position="236"/>
        <end position="314"/>
    </location>
</feature>
<dbReference type="InterPro" id="IPR031348">
    <property type="entry name" value="PigL_N"/>
</dbReference>
<dbReference type="AlphaFoldDB" id="A0AAD6CDX6"/>
<dbReference type="Proteomes" id="UP001213681">
    <property type="component" value="Unassembled WGS sequence"/>
</dbReference>
<evidence type="ECO:0000259" key="4">
    <source>
        <dbReference type="Pfam" id="PF17111"/>
    </source>
</evidence>